<evidence type="ECO:0000313" key="4">
    <source>
        <dbReference type="Proteomes" id="UP001219518"/>
    </source>
</evidence>
<feature type="region of interest" description="Disordered" evidence="1">
    <location>
        <begin position="1"/>
        <end position="36"/>
    </location>
</feature>
<comment type="caution">
    <text evidence="3">The sequence shown here is derived from an EMBL/GenBank/DDBJ whole genome shotgun (WGS) entry which is preliminary data.</text>
</comment>
<dbReference type="EMBL" id="JAHWGI010001431">
    <property type="protein sequence ID" value="KAK3931904.1"/>
    <property type="molecule type" value="Genomic_DNA"/>
</dbReference>
<feature type="region of interest" description="Disordered" evidence="1">
    <location>
        <begin position="180"/>
        <end position="209"/>
    </location>
</feature>
<dbReference type="Pfam" id="PF25273">
    <property type="entry name" value="DUF7869"/>
    <property type="match status" value="1"/>
</dbReference>
<feature type="domain" description="DUF7869" evidence="2">
    <location>
        <begin position="785"/>
        <end position="879"/>
    </location>
</feature>
<sequence length="1048" mass="117942">MPVSRNLFYSKNSNGNKKFSDEESSSTSEHRWVGKVPPEQRNITIAASDQSVLSAPTSGFSSPCNKSINTSPPSTPLVVPRNDLPSKKVASVPEITPFKKCENWIKSGVPKSILQQITARSKRLSSLCRLGSPSPVKPNKDVPSPSRILQACSPQAKSQRSRRCLFMQSSEAFGIAHLSPTSKSSLQGDSSPVKIPETPCPQASRPSSPDLFAESVVSDLFEEPVGSASGNSGLQELLVKSSTDSTSRADKTDLRRSSICQAKDNLKVDNSRAKDSARISNSFRGGESLNSSRPIRSSSSSSAKATRTKYARTGDKRVVDEFDEVNVMSSRSRSLTPSALPAGISPSKLSPYQRFRLKNVRENEVALQRILRDNGKCLRTGDRRKVVNHDETESESRSDSDESYAVSSQSPSAASSDSAAAELQCHASEAEGGISDDDDVTSDNSPPAVTKKAQKAQNKVLRNSGKKYITPKGKVIPERVPKQIHKCQRLKCADNITEEDAKIICSEYWAQGSYEKRKLYVASRIEEIPKKRSRPRVPGSGISKGMSCRYYLYVNKKKVQVCRATFLDVLCETDSFVRRIVSGKTLSGTVQNDKRGKKPSKKKLSSAKKQEILDHINSFPKYVSHYCRNQTSQRYLPSHLSYESMHRSYKEQVSNPVSYWTYRRVFKTLNLKFKPPNKDTCAKCDSFAMKIKVTADEAEKEKIKQEMELHKRKADAGYLLKRESRKKFEPDETKRVLIFDLEQCLPPPFLKCSEVYYARQLYVFNLTIYDTTTKITHCYMWHEGEANRGANEIASCLFRHCLDELPESVKHIRFFSDSCTGQNKNSIVAAMFLALLQEKESIHTIDHIFLVPGHTRMECDNKHSVIERAKRTVECINVPSEWYSLVDAAGRTNPEKFPDGRFKVIQMKGAFYDFSDLLSAKGPLVKRSQDDDGNTFSYQKTCWFQYKKNNFTVSVKSSFNEDAYFKKNNFLRNKKNLQSGLQLVSKLSPLPETSLISKKKKEDLIKLLKFVPSEHHEFYKKLKTEVLEDMDPDLPSDQSIHSDTDPEF</sequence>
<dbReference type="PANTHER" id="PTHR10773:SF19">
    <property type="match status" value="1"/>
</dbReference>
<keyword evidence="3" id="KW-0436">Ligase</keyword>
<dbReference type="PANTHER" id="PTHR10773">
    <property type="entry name" value="DNA-DIRECTED RNA POLYMERASES I, II, AND III SUBUNIT RPABC2"/>
    <property type="match status" value="1"/>
</dbReference>
<feature type="compositionally biased region" description="Basic residues" evidence="1">
    <location>
        <begin position="595"/>
        <end position="606"/>
    </location>
</feature>
<accession>A0AAE1I227</accession>
<feature type="region of interest" description="Disordered" evidence="1">
    <location>
        <begin position="382"/>
        <end position="472"/>
    </location>
</feature>
<reference evidence="3" key="2">
    <citation type="journal article" date="2023" name="BMC Genomics">
        <title>Pest status, molecular evolution, and epigenetic factors derived from the genome assembly of Frankliniella fusca, a thysanopteran phytovirus vector.</title>
        <authorList>
            <person name="Catto M.A."/>
            <person name="Labadie P.E."/>
            <person name="Jacobson A.L."/>
            <person name="Kennedy G.G."/>
            <person name="Srinivasan R."/>
            <person name="Hunt B.G."/>
        </authorList>
    </citation>
    <scope>NUCLEOTIDE SEQUENCE</scope>
    <source>
        <strain evidence="3">PL_HMW_Pooled</strain>
    </source>
</reference>
<organism evidence="3 4">
    <name type="scientific">Frankliniella fusca</name>
    <dbReference type="NCBI Taxonomy" id="407009"/>
    <lineage>
        <taxon>Eukaryota</taxon>
        <taxon>Metazoa</taxon>
        <taxon>Ecdysozoa</taxon>
        <taxon>Arthropoda</taxon>
        <taxon>Hexapoda</taxon>
        <taxon>Insecta</taxon>
        <taxon>Pterygota</taxon>
        <taxon>Neoptera</taxon>
        <taxon>Paraneoptera</taxon>
        <taxon>Thysanoptera</taxon>
        <taxon>Terebrantia</taxon>
        <taxon>Thripoidea</taxon>
        <taxon>Thripidae</taxon>
        <taxon>Frankliniella</taxon>
    </lineage>
</organism>
<feature type="region of interest" description="Disordered" evidence="1">
    <location>
        <begin position="269"/>
        <end position="312"/>
    </location>
</feature>
<dbReference type="GO" id="GO:0016874">
    <property type="term" value="F:ligase activity"/>
    <property type="evidence" value="ECO:0007669"/>
    <property type="project" value="UniProtKB-KW"/>
</dbReference>
<proteinExistence type="predicted"/>
<name>A0AAE1I227_9NEOP</name>
<evidence type="ECO:0000313" key="3">
    <source>
        <dbReference type="EMBL" id="KAK3931904.1"/>
    </source>
</evidence>
<evidence type="ECO:0000256" key="1">
    <source>
        <dbReference type="SAM" id="MobiDB-lite"/>
    </source>
</evidence>
<feature type="region of interest" description="Disordered" evidence="1">
    <location>
        <begin position="588"/>
        <end position="607"/>
    </location>
</feature>
<dbReference type="AlphaFoldDB" id="A0AAE1I227"/>
<gene>
    <name evidence="3" type="ORF">KUF71_010672</name>
</gene>
<feature type="region of interest" description="Disordered" evidence="1">
    <location>
        <begin position="129"/>
        <end position="155"/>
    </location>
</feature>
<feature type="compositionally biased region" description="Low complexity" evidence="1">
    <location>
        <begin position="403"/>
        <end position="421"/>
    </location>
</feature>
<feature type="region of interest" description="Disordered" evidence="1">
    <location>
        <begin position="50"/>
        <end position="77"/>
    </location>
</feature>
<feature type="compositionally biased region" description="Polar residues" evidence="1">
    <location>
        <begin position="7"/>
        <end position="17"/>
    </location>
</feature>
<feature type="compositionally biased region" description="Polar residues" evidence="1">
    <location>
        <begin position="50"/>
        <end position="72"/>
    </location>
</feature>
<dbReference type="Proteomes" id="UP001219518">
    <property type="component" value="Unassembled WGS sequence"/>
</dbReference>
<dbReference type="InterPro" id="IPR057191">
    <property type="entry name" value="DUF7869"/>
</dbReference>
<feature type="compositionally biased region" description="Basic and acidic residues" evidence="1">
    <location>
        <begin position="382"/>
        <end position="400"/>
    </location>
</feature>
<feature type="compositionally biased region" description="Low complexity" evidence="1">
    <location>
        <begin position="288"/>
        <end position="302"/>
    </location>
</feature>
<protein>
    <submittedName>
        <fullName evidence="3">Proline--tRNA ligase</fullName>
    </submittedName>
</protein>
<keyword evidence="4" id="KW-1185">Reference proteome</keyword>
<reference evidence="3" key="1">
    <citation type="submission" date="2021-07" db="EMBL/GenBank/DDBJ databases">
        <authorList>
            <person name="Catto M.A."/>
            <person name="Jacobson A."/>
            <person name="Kennedy G."/>
            <person name="Labadie P."/>
            <person name="Hunt B.G."/>
            <person name="Srinivasan R."/>
        </authorList>
    </citation>
    <scope>NUCLEOTIDE SEQUENCE</scope>
    <source>
        <strain evidence="3">PL_HMW_Pooled</strain>
        <tissue evidence="3">Head</tissue>
    </source>
</reference>
<evidence type="ECO:0000259" key="2">
    <source>
        <dbReference type="Pfam" id="PF25273"/>
    </source>
</evidence>
<feature type="compositionally biased region" description="Polar residues" evidence="1">
    <location>
        <begin position="180"/>
        <end position="190"/>
    </location>
</feature>